<dbReference type="EC" id="3.6.1.64" evidence="8"/>
<comment type="subcellular location">
    <subcellularLocation>
        <location evidence="2">Nucleus</location>
        <location evidence="2">Nucleolus</location>
    </subcellularLocation>
    <subcellularLocation>
        <location evidence="3">Nucleus</location>
        <location evidence="3">Nucleoplasm</location>
    </subcellularLocation>
</comment>
<dbReference type="GO" id="GO:0005730">
    <property type="term" value="C:nucleolus"/>
    <property type="evidence" value="ECO:0007669"/>
    <property type="project" value="UniProtKB-SubCell"/>
</dbReference>
<comment type="catalytic activity">
    <reaction evidence="15">
        <text>IDP + H2O = IMP + phosphate + H(+)</text>
        <dbReference type="Rhea" id="RHEA:35207"/>
        <dbReference type="ChEBI" id="CHEBI:15377"/>
        <dbReference type="ChEBI" id="CHEBI:15378"/>
        <dbReference type="ChEBI" id="CHEBI:43474"/>
        <dbReference type="ChEBI" id="CHEBI:58053"/>
        <dbReference type="ChEBI" id="CHEBI:58280"/>
        <dbReference type="EC" id="3.6.1.64"/>
    </reaction>
    <physiologicalReaction direction="left-to-right" evidence="15">
        <dbReference type="Rhea" id="RHEA:35208"/>
    </physiologicalReaction>
</comment>
<evidence type="ECO:0000256" key="12">
    <source>
        <dbReference type="ARBA" id="ARBA00042015"/>
    </source>
</evidence>
<protein>
    <recommendedName>
        <fullName evidence="9">U8 snoRNA-decapping enzyme</fullName>
        <ecNumber evidence="8">3.6.1.64</ecNumber>
    </recommendedName>
    <alternativeName>
        <fullName evidence="12">IDP phosphatase</fullName>
    </alternativeName>
    <alternativeName>
        <fullName evidence="10">Inosine diphosphate phosphatase</fullName>
    </alternativeName>
    <alternativeName>
        <fullName evidence="11">Nucleoside diphosphate-linked moiety X motif 16</fullName>
    </alternativeName>
    <alternativeName>
        <fullName evidence="13">m7GpppN-mRNA hydrolase</fullName>
    </alternativeName>
</protein>
<comment type="catalytic activity">
    <reaction evidence="14">
        <text>a 5'-end (N(7)-methyl 5'-triphosphoguanosine)-ribonucleoside in mRNA + H2O = N(7)-methyl-GDP + a 5'-end phospho-ribonucleoside in mRNA + 2 H(+)</text>
        <dbReference type="Rhea" id="RHEA:67484"/>
        <dbReference type="Rhea" id="RHEA-COMP:15692"/>
        <dbReference type="Rhea" id="RHEA-COMP:17167"/>
        <dbReference type="ChEBI" id="CHEBI:15377"/>
        <dbReference type="ChEBI" id="CHEBI:15378"/>
        <dbReference type="ChEBI" id="CHEBI:63714"/>
        <dbReference type="ChEBI" id="CHEBI:138282"/>
        <dbReference type="ChEBI" id="CHEBI:156461"/>
        <dbReference type="EC" id="3.6.1.62"/>
    </reaction>
    <physiologicalReaction direction="left-to-right" evidence="14">
        <dbReference type="Rhea" id="RHEA:67485"/>
    </physiologicalReaction>
</comment>
<reference evidence="18" key="1">
    <citation type="submission" date="2021-02" db="EMBL/GenBank/DDBJ databases">
        <authorList>
            <person name="Nowell W R."/>
        </authorList>
    </citation>
    <scope>NUCLEOTIDE SEQUENCE</scope>
    <source>
        <strain evidence="18">Ploen Becks lab</strain>
    </source>
</reference>
<evidence type="ECO:0000256" key="7">
    <source>
        <dbReference type="ARBA" id="ARBA00038173"/>
    </source>
</evidence>
<dbReference type="AlphaFoldDB" id="A0A813MQS9"/>
<evidence type="ECO:0000256" key="3">
    <source>
        <dbReference type="ARBA" id="ARBA00004642"/>
    </source>
</evidence>
<evidence type="ECO:0000256" key="4">
    <source>
        <dbReference type="ARBA" id="ARBA00022884"/>
    </source>
</evidence>
<evidence type="ECO:0000256" key="15">
    <source>
        <dbReference type="ARBA" id="ARBA00047875"/>
    </source>
</evidence>
<dbReference type="InterPro" id="IPR000086">
    <property type="entry name" value="NUDIX_hydrolase_dom"/>
</dbReference>
<comment type="caution">
    <text evidence="18">The sequence shown here is derived from an EMBL/GenBank/DDBJ whole genome shotgun (WGS) entry which is preliminary data.</text>
</comment>
<keyword evidence="6" id="KW-0539">Nucleus</keyword>
<accession>A0A813MQS9</accession>
<dbReference type="SUPFAM" id="SSF55811">
    <property type="entry name" value="Nudix"/>
    <property type="match status" value="1"/>
</dbReference>
<dbReference type="GO" id="GO:0140933">
    <property type="term" value="F:5'-(N(7)-methylguanosine 5'-triphospho)-[mRNA] hydrolase activity"/>
    <property type="evidence" value="ECO:0007669"/>
    <property type="project" value="UniProtKB-EC"/>
</dbReference>
<evidence type="ECO:0000256" key="14">
    <source>
        <dbReference type="ARBA" id="ARBA00047661"/>
    </source>
</evidence>
<dbReference type="PANTHER" id="PTHR31699:SF1">
    <property type="entry name" value="U8 SNORNA-DECAPPING ENZYME"/>
    <property type="match status" value="1"/>
</dbReference>
<comment type="catalytic activity">
    <reaction evidence="16">
        <text>dIDP + H2O = dIMP + phosphate + H(+)</text>
        <dbReference type="Rhea" id="RHEA:35211"/>
        <dbReference type="ChEBI" id="CHEBI:15377"/>
        <dbReference type="ChEBI" id="CHEBI:15378"/>
        <dbReference type="ChEBI" id="CHEBI:43474"/>
        <dbReference type="ChEBI" id="CHEBI:61194"/>
        <dbReference type="ChEBI" id="CHEBI:62286"/>
        <dbReference type="EC" id="3.6.1.64"/>
    </reaction>
    <physiologicalReaction direction="left-to-right" evidence="16">
        <dbReference type="Rhea" id="RHEA:35212"/>
    </physiologicalReaction>
</comment>
<dbReference type="GO" id="GO:0006402">
    <property type="term" value="P:mRNA catabolic process"/>
    <property type="evidence" value="ECO:0007669"/>
    <property type="project" value="TreeGrafter"/>
</dbReference>
<dbReference type="GO" id="GO:0016077">
    <property type="term" value="P:sno(s)RNA catabolic process"/>
    <property type="evidence" value="ECO:0007669"/>
    <property type="project" value="TreeGrafter"/>
</dbReference>
<organism evidence="18 19">
    <name type="scientific">Brachionus calyciflorus</name>
    <dbReference type="NCBI Taxonomy" id="104777"/>
    <lineage>
        <taxon>Eukaryota</taxon>
        <taxon>Metazoa</taxon>
        <taxon>Spiralia</taxon>
        <taxon>Gnathifera</taxon>
        <taxon>Rotifera</taxon>
        <taxon>Eurotatoria</taxon>
        <taxon>Monogononta</taxon>
        <taxon>Pseudotrocha</taxon>
        <taxon>Ploima</taxon>
        <taxon>Brachionidae</taxon>
        <taxon>Brachionus</taxon>
    </lineage>
</organism>
<keyword evidence="4" id="KW-0694">RNA-binding</keyword>
<sequence length="292" mass="33623">MVLLKLVKSTFSDVIPDLIKHSSNVTQWGLQRGTTILYIPYLPFNFFLEKNDLNSKQKNVISNISNLNKQTKMQATTKIVDNWKKVLNALKTNRNMGKLWSKAIEDHSEIDLEESKKLNDYRLAAHAFIWSKNDQSLWELSSKASIMMQMRFDGFIGFPGGLIDSTDASVVDGLNRELREEINLNEKYYITNENYFFSSVNHQRKIILHFYVKEVTQTELIGIEKAALDSHDYGTEVMGIIRPPLYDIKPGRGFNIFLQNQFVGNSLLQLLKTMSLLDILDNQTILKFIDSC</sequence>
<feature type="domain" description="Nudix hydrolase" evidence="17">
    <location>
        <begin position="120"/>
        <end position="271"/>
    </location>
</feature>
<evidence type="ECO:0000256" key="9">
    <source>
        <dbReference type="ARBA" id="ARBA00039871"/>
    </source>
</evidence>
<keyword evidence="19" id="KW-1185">Reference proteome</keyword>
<proteinExistence type="inferred from homology"/>
<dbReference type="Gene3D" id="3.90.79.10">
    <property type="entry name" value="Nucleoside Triphosphate Pyrophosphohydrolase"/>
    <property type="match status" value="1"/>
</dbReference>
<evidence type="ECO:0000256" key="10">
    <source>
        <dbReference type="ARBA" id="ARBA00041450"/>
    </source>
</evidence>
<evidence type="ECO:0000256" key="1">
    <source>
        <dbReference type="ARBA" id="ARBA00001941"/>
    </source>
</evidence>
<evidence type="ECO:0000256" key="5">
    <source>
        <dbReference type="ARBA" id="ARBA00023080"/>
    </source>
</evidence>
<dbReference type="InterPro" id="IPR015797">
    <property type="entry name" value="NUDIX_hydrolase-like_dom_sf"/>
</dbReference>
<evidence type="ECO:0000256" key="2">
    <source>
        <dbReference type="ARBA" id="ARBA00004604"/>
    </source>
</evidence>
<name>A0A813MQS9_9BILA</name>
<evidence type="ECO:0000256" key="6">
    <source>
        <dbReference type="ARBA" id="ARBA00023242"/>
    </source>
</evidence>
<dbReference type="Proteomes" id="UP000663879">
    <property type="component" value="Unassembled WGS sequence"/>
</dbReference>
<dbReference type="GO" id="GO:0030515">
    <property type="term" value="F:snoRNA binding"/>
    <property type="evidence" value="ECO:0007669"/>
    <property type="project" value="TreeGrafter"/>
</dbReference>
<dbReference type="GO" id="GO:0005654">
    <property type="term" value="C:nucleoplasm"/>
    <property type="evidence" value="ECO:0007669"/>
    <property type="project" value="UniProtKB-SubCell"/>
</dbReference>
<dbReference type="InterPro" id="IPR054754">
    <property type="entry name" value="NudT16"/>
</dbReference>
<dbReference type="Pfam" id="PF22327">
    <property type="entry name" value="Nudt16-like"/>
    <property type="match status" value="1"/>
</dbReference>
<evidence type="ECO:0000256" key="13">
    <source>
        <dbReference type="ARBA" id="ARBA00043162"/>
    </source>
</evidence>
<dbReference type="PROSITE" id="PS51462">
    <property type="entry name" value="NUDIX"/>
    <property type="match status" value="1"/>
</dbReference>
<dbReference type="OrthoDB" id="5950381at2759"/>
<dbReference type="PANTHER" id="PTHR31699">
    <property type="entry name" value="NUDIX T16 FAMILY MEMBER"/>
    <property type="match status" value="1"/>
</dbReference>
<evidence type="ECO:0000313" key="18">
    <source>
        <dbReference type="EMBL" id="CAF0728516.1"/>
    </source>
</evidence>
<evidence type="ECO:0000256" key="11">
    <source>
        <dbReference type="ARBA" id="ARBA00041656"/>
    </source>
</evidence>
<dbReference type="GO" id="GO:1990003">
    <property type="term" value="F:IDP phosphatase activity"/>
    <property type="evidence" value="ECO:0007669"/>
    <property type="project" value="UniProtKB-EC"/>
</dbReference>
<comment type="similarity">
    <text evidence="7">Belongs to the Nudix hydrolase family. NUDT16 subfamily.</text>
</comment>
<dbReference type="GO" id="GO:0009117">
    <property type="term" value="P:nucleotide metabolic process"/>
    <property type="evidence" value="ECO:0007669"/>
    <property type="project" value="UniProtKB-KW"/>
</dbReference>
<evidence type="ECO:0000313" key="19">
    <source>
        <dbReference type="Proteomes" id="UP000663879"/>
    </source>
</evidence>
<dbReference type="GO" id="GO:1990174">
    <property type="term" value="F:phosphodiesterase decapping endonuclease activity"/>
    <property type="evidence" value="ECO:0007669"/>
    <property type="project" value="TreeGrafter"/>
</dbReference>
<evidence type="ECO:0000259" key="17">
    <source>
        <dbReference type="PROSITE" id="PS51462"/>
    </source>
</evidence>
<evidence type="ECO:0000256" key="16">
    <source>
        <dbReference type="ARBA" id="ARBA00048945"/>
    </source>
</evidence>
<comment type="cofactor">
    <cofactor evidence="1">
        <name>Co(2+)</name>
        <dbReference type="ChEBI" id="CHEBI:48828"/>
    </cofactor>
</comment>
<evidence type="ECO:0000256" key="8">
    <source>
        <dbReference type="ARBA" id="ARBA00038899"/>
    </source>
</evidence>
<keyword evidence="5" id="KW-0546">Nucleotide metabolism</keyword>
<gene>
    <name evidence="18" type="ORF">OXX778_LOCUS2683</name>
</gene>
<dbReference type="EMBL" id="CAJNOC010000215">
    <property type="protein sequence ID" value="CAF0728516.1"/>
    <property type="molecule type" value="Genomic_DNA"/>
</dbReference>